<gene>
    <name evidence="2" type="ORF">DASB73_038210</name>
</gene>
<dbReference type="SUPFAM" id="SSF52833">
    <property type="entry name" value="Thioredoxin-like"/>
    <property type="match status" value="1"/>
</dbReference>
<dbReference type="Pfam" id="PF13409">
    <property type="entry name" value="GST_N_2"/>
    <property type="match status" value="1"/>
</dbReference>
<dbReference type="InterPro" id="IPR004045">
    <property type="entry name" value="Glutathione_S-Trfase_N"/>
</dbReference>
<evidence type="ECO:0000313" key="2">
    <source>
        <dbReference type="EMBL" id="GMM52858.1"/>
    </source>
</evidence>
<name>A0AAV5RQ72_STABA</name>
<sequence length="312" mass="35383">MGQLENGKWVYENTLGSGPYHNVLGSAEFPFDEKTPKGRYHLYLATSCPFAHRTHIALFLAKLDSQIDVHFTYHVKTPEGWGFETHGNPTVGDGLSHHKLLSDVYLDADPNYTGRVTVPLLIDSQPTSSEGGTGKTRIVSNESLEIVNFFAKLSQNKAFGLDQKVDSEVSELVDTFYGFVGKSSNSKTQEEYDENSEKVFDALQRFDNILAKQKFLAGDHPGVPDAVVFPFFSRFDIVFAILFKLTKKRFSDYKNLDIYFRRLYQLPRIKETVAIDEIKSALFTKSYLEHHTLNPDIIPTTPELDWDVPVDE</sequence>
<dbReference type="AlphaFoldDB" id="A0AAV5RQ72"/>
<keyword evidence="2" id="KW-0808">Transferase</keyword>
<dbReference type="InterPro" id="IPR036249">
    <property type="entry name" value="Thioredoxin-like_sf"/>
</dbReference>
<dbReference type="InterPro" id="IPR004046">
    <property type="entry name" value="GST_C"/>
</dbReference>
<dbReference type="GO" id="GO:0005737">
    <property type="term" value="C:cytoplasm"/>
    <property type="evidence" value="ECO:0007669"/>
    <property type="project" value="TreeGrafter"/>
</dbReference>
<dbReference type="PANTHER" id="PTHR32419">
    <property type="entry name" value="GLUTATHIONYL-HYDROQUINONE REDUCTASE"/>
    <property type="match status" value="1"/>
</dbReference>
<dbReference type="GO" id="GO:0004364">
    <property type="term" value="F:glutathione transferase activity"/>
    <property type="evidence" value="ECO:0007669"/>
    <property type="project" value="InterPro"/>
</dbReference>
<protein>
    <submittedName>
        <fullName evidence="2">Omega-class glutathione transferase</fullName>
    </submittedName>
</protein>
<evidence type="ECO:0000259" key="1">
    <source>
        <dbReference type="PROSITE" id="PS50405"/>
    </source>
</evidence>
<feature type="domain" description="GST C-terminal" evidence="1">
    <location>
        <begin position="148"/>
        <end position="282"/>
    </location>
</feature>
<dbReference type="PANTHER" id="PTHR32419:SF6">
    <property type="entry name" value="GLUTATHIONE S-TRANSFERASE OMEGA-LIKE 1-RELATED"/>
    <property type="match status" value="1"/>
</dbReference>
<reference evidence="2 3" key="1">
    <citation type="journal article" date="2023" name="Elife">
        <title>Identification of key yeast species and microbe-microbe interactions impacting larval growth of Drosophila in the wild.</title>
        <authorList>
            <person name="Mure A."/>
            <person name="Sugiura Y."/>
            <person name="Maeda R."/>
            <person name="Honda K."/>
            <person name="Sakurai N."/>
            <person name="Takahashi Y."/>
            <person name="Watada M."/>
            <person name="Katoh T."/>
            <person name="Gotoh A."/>
            <person name="Gotoh Y."/>
            <person name="Taniguchi I."/>
            <person name="Nakamura K."/>
            <person name="Hayashi T."/>
            <person name="Katayama T."/>
            <person name="Uemura T."/>
            <person name="Hattori Y."/>
        </authorList>
    </citation>
    <scope>NUCLEOTIDE SEQUENCE [LARGE SCALE GENOMIC DNA]</scope>
    <source>
        <strain evidence="2 3">SB-73</strain>
    </source>
</reference>
<dbReference type="Gene3D" id="1.20.1050.10">
    <property type="match status" value="1"/>
</dbReference>
<dbReference type="Proteomes" id="UP001362899">
    <property type="component" value="Unassembled WGS sequence"/>
</dbReference>
<dbReference type="Pfam" id="PF00043">
    <property type="entry name" value="GST_C"/>
    <property type="match status" value="1"/>
</dbReference>
<dbReference type="InterPro" id="IPR016639">
    <property type="entry name" value="GST_Omega/GSH"/>
</dbReference>
<dbReference type="InterPro" id="IPR010987">
    <property type="entry name" value="Glutathione-S-Trfase_C-like"/>
</dbReference>
<evidence type="ECO:0000313" key="3">
    <source>
        <dbReference type="Proteomes" id="UP001362899"/>
    </source>
</evidence>
<accession>A0AAV5RQ72</accession>
<keyword evidence="3" id="KW-1185">Reference proteome</keyword>
<proteinExistence type="predicted"/>
<dbReference type="PROSITE" id="PS50405">
    <property type="entry name" value="GST_CTER"/>
    <property type="match status" value="1"/>
</dbReference>
<dbReference type="InterPro" id="IPR036282">
    <property type="entry name" value="Glutathione-S-Trfase_C_sf"/>
</dbReference>
<dbReference type="SUPFAM" id="SSF47616">
    <property type="entry name" value="GST C-terminal domain-like"/>
    <property type="match status" value="1"/>
</dbReference>
<dbReference type="Gene3D" id="3.40.30.10">
    <property type="entry name" value="Glutaredoxin"/>
    <property type="match status" value="1"/>
</dbReference>
<comment type="caution">
    <text evidence="2">The sequence shown here is derived from an EMBL/GenBank/DDBJ whole genome shotgun (WGS) entry which is preliminary data.</text>
</comment>
<dbReference type="EMBL" id="BTGC01000008">
    <property type="protein sequence ID" value="GMM52858.1"/>
    <property type="molecule type" value="Genomic_DNA"/>
</dbReference>
<organism evidence="2 3">
    <name type="scientific">Starmerella bacillaris</name>
    <name type="common">Yeast</name>
    <name type="synonym">Candida zemplinina</name>
    <dbReference type="NCBI Taxonomy" id="1247836"/>
    <lineage>
        <taxon>Eukaryota</taxon>
        <taxon>Fungi</taxon>
        <taxon>Dikarya</taxon>
        <taxon>Ascomycota</taxon>
        <taxon>Saccharomycotina</taxon>
        <taxon>Dipodascomycetes</taxon>
        <taxon>Dipodascales</taxon>
        <taxon>Trichomonascaceae</taxon>
        <taxon>Starmerella</taxon>
    </lineage>
</organism>